<evidence type="ECO:0000256" key="2">
    <source>
        <dbReference type="SAM" id="Phobius"/>
    </source>
</evidence>
<feature type="region of interest" description="Disordered" evidence="1">
    <location>
        <begin position="40"/>
        <end position="69"/>
    </location>
</feature>
<feature type="transmembrane region" description="Helical" evidence="2">
    <location>
        <begin position="371"/>
        <end position="391"/>
    </location>
</feature>
<sequence>MGRNGLITVSAGGLCLLWATLLITQATAVAVAATGGPLGSPVGNSPGTIPAGGGDSPSNSSSTTTTTTTSTLADFPNGVQALDTILAVACVLLTTTTYAVLIGPGTRLLSTCKLPLAILEENIGQLLSRAWPDGSDGSMESMNPLGPGTASDAIRIFYTGQMDGEVQRTARGVEQCRATPKQRLSRPPMWLTTGSSLTKSMVQLAVWEWVSAWAALGMTVSTLAFNGFLTNNRGPDSYPRLVVVVAYAAAFCLHFWYVYRTFNAFFTLVIAGSSWSLLNKASFVSVGVGELRSRLEGGTVSPVFRELGKAAENATYSVCPAALFQDVGVLPVADKDVLTDTQMSEAKTVGGWQKRDITSTVESGRTALDGVVANVMTMVGIVITTGFSVWTSMPADGSVGSQLGSLALLASLTLGAAAMFSSAIDLSVMLDSFRNILFLKEIMLNGEASGHVQKRASNKTIVGFTHQTVKARPLRFRDLTTRTSFWTLVIFGPAYALLPSASDHHRQSTGARFELDVKVKGKQTIFTTEPTDRHNIKPDGTNVGSINVCYEVAAGTPSTPSPVPKRRSSVTAFLFGTRKRLSSMANGP</sequence>
<name>A0A0D2FTA8_9EURO</name>
<dbReference type="AlphaFoldDB" id="A0A0D2FTA8"/>
<keyword evidence="5" id="KW-1185">Reference proteome</keyword>
<protein>
    <submittedName>
        <fullName evidence="4">Uncharacterized protein</fullName>
    </submittedName>
</protein>
<keyword evidence="2" id="KW-0472">Membrane</keyword>
<keyword evidence="2" id="KW-0812">Transmembrane</keyword>
<organism evidence="4 5">
    <name type="scientific">Phialophora macrospora</name>
    <dbReference type="NCBI Taxonomy" id="1851006"/>
    <lineage>
        <taxon>Eukaryota</taxon>
        <taxon>Fungi</taxon>
        <taxon>Dikarya</taxon>
        <taxon>Ascomycota</taxon>
        <taxon>Pezizomycotina</taxon>
        <taxon>Eurotiomycetes</taxon>
        <taxon>Chaetothyriomycetidae</taxon>
        <taxon>Chaetothyriales</taxon>
        <taxon>Herpotrichiellaceae</taxon>
        <taxon>Phialophora</taxon>
    </lineage>
</organism>
<feature type="transmembrane region" description="Helical" evidence="2">
    <location>
        <begin position="206"/>
        <end position="229"/>
    </location>
</feature>
<dbReference type="HOGENOM" id="CLU_447020_0_0_1"/>
<dbReference type="Proteomes" id="UP000054266">
    <property type="component" value="Unassembled WGS sequence"/>
</dbReference>
<evidence type="ECO:0000313" key="4">
    <source>
        <dbReference type="EMBL" id="KIW71628.1"/>
    </source>
</evidence>
<evidence type="ECO:0000256" key="1">
    <source>
        <dbReference type="SAM" id="MobiDB-lite"/>
    </source>
</evidence>
<gene>
    <name evidence="4" type="ORF">PV04_03770</name>
</gene>
<keyword evidence="3" id="KW-0732">Signal</keyword>
<reference evidence="4 5" key="1">
    <citation type="submission" date="2015-01" db="EMBL/GenBank/DDBJ databases">
        <title>The Genome Sequence of Capronia semiimmersa CBS27337.</title>
        <authorList>
            <consortium name="The Broad Institute Genomics Platform"/>
            <person name="Cuomo C."/>
            <person name="de Hoog S."/>
            <person name="Gorbushina A."/>
            <person name="Stielow B."/>
            <person name="Teixiera M."/>
            <person name="Abouelleil A."/>
            <person name="Chapman S.B."/>
            <person name="Priest M."/>
            <person name="Young S.K."/>
            <person name="Wortman J."/>
            <person name="Nusbaum C."/>
            <person name="Birren B."/>
        </authorList>
    </citation>
    <scope>NUCLEOTIDE SEQUENCE [LARGE SCALE GENOMIC DNA]</scope>
    <source>
        <strain evidence="4 5">CBS 27337</strain>
    </source>
</reference>
<feature type="transmembrane region" description="Helical" evidence="2">
    <location>
        <begin position="403"/>
        <end position="424"/>
    </location>
</feature>
<feature type="chain" id="PRO_5002242341" evidence="3">
    <location>
        <begin position="29"/>
        <end position="588"/>
    </location>
</feature>
<evidence type="ECO:0000256" key="3">
    <source>
        <dbReference type="SAM" id="SignalP"/>
    </source>
</evidence>
<evidence type="ECO:0000313" key="5">
    <source>
        <dbReference type="Proteomes" id="UP000054266"/>
    </source>
</evidence>
<proteinExistence type="predicted"/>
<feature type="signal peptide" evidence="3">
    <location>
        <begin position="1"/>
        <end position="28"/>
    </location>
</feature>
<keyword evidence="2" id="KW-1133">Transmembrane helix</keyword>
<feature type="transmembrane region" description="Helical" evidence="2">
    <location>
        <begin position="241"/>
        <end position="259"/>
    </location>
</feature>
<accession>A0A0D2FTA8</accession>
<dbReference type="EMBL" id="KN846957">
    <property type="protein sequence ID" value="KIW71628.1"/>
    <property type="molecule type" value="Genomic_DNA"/>
</dbReference>
<feature type="compositionally biased region" description="Low complexity" evidence="1">
    <location>
        <begin position="60"/>
        <end position="69"/>
    </location>
</feature>